<dbReference type="RefSeq" id="WP_377426082.1">
    <property type="nucleotide sequence ID" value="NZ_JBHSPR010000020.1"/>
</dbReference>
<dbReference type="EMBL" id="JBHSPR010000020">
    <property type="protein sequence ID" value="MFC6019791.1"/>
    <property type="molecule type" value="Genomic_DNA"/>
</dbReference>
<comment type="caution">
    <text evidence="2">The sequence shown here is derived from an EMBL/GenBank/DDBJ whole genome shotgun (WGS) entry which is preliminary data.</text>
</comment>
<sequence length="122" mass="12868">MSMVPESAPGLAITWAWQIIADHAEGRRPCGLPDCTRMQVAATCFEVTKDDYVPPSVRILMKSATPTPEQLREITGMGLPPTTPGLDQGVIHSHPSCPQAAAGWLRQPASPGQAPGVGVGRS</sequence>
<reference evidence="3" key="1">
    <citation type="journal article" date="2019" name="Int. J. Syst. Evol. Microbiol.">
        <title>The Global Catalogue of Microorganisms (GCM) 10K type strain sequencing project: providing services to taxonomists for standard genome sequencing and annotation.</title>
        <authorList>
            <consortium name="The Broad Institute Genomics Platform"/>
            <consortium name="The Broad Institute Genome Sequencing Center for Infectious Disease"/>
            <person name="Wu L."/>
            <person name="Ma J."/>
        </authorList>
    </citation>
    <scope>NUCLEOTIDE SEQUENCE [LARGE SCALE GENOMIC DNA]</scope>
    <source>
        <strain evidence="3">ZS-35-S2</strain>
    </source>
</reference>
<name>A0ABW1KDC7_9ACTN</name>
<accession>A0ABW1KDC7</accession>
<keyword evidence="3" id="KW-1185">Reference proteome</keyword>
<protein>
    <submittedName>
        <fullName evidence="2">Uncharacterized protein</fullName>
    </submittedName>
</protein>
<gene>
    <name evidence="2" type="ORF">ACFP2T_26730</name>
</gene>
<proteinExistence type="predicted"/>
<evidence type="ECO:0000313" key="2">
    <source>
        <dbReference type="EMBL" id="MFC6019791.1"/>
    </source>
</evidence>
<evidence type="ECO:0000256" key="1">
    <source>
        <dbReference type="SAM" id="MobiDB-lite"/>
    </source>
</evidence>
<dbReference type="Proteomes" id="UP001596203">
    <property type="component" value="Unassembled WGS sequence"/>
</dbReference>
<evidence type="ECO:0000313" key="3">
    <source>
        <dbReference type="Proteomes" id="UP001596203"/>
    </source>
</evidence>
<feature type="region of interest" description="Disordered" evidence="1">
    <location>
        <begin position="64"/>
        <end position="122"/>
    </location>
</feature>
<organism evidence="2 3">
    <name type="scientific">Plantactinospora solaniradicis</name>
    <dbReference type="NCBI Taxonomy" id="1723736"/>
    <lineage>
        <taxon>Bacteria</taxon>
        <taxon>Bacillati</taxon>
        <taxon>Actinomycetota</taxon>
        <taxon>Actinomycetes</taxon>
        <taxon>Micromonosporales</taxon>
        <taxon>Micromonosporaceae</taxon>
        <taxon>Plantactinospora</taxon>
    </lineage>
</organism>